<name>A0ABT4BLX8_9STAP</name>
<gene>
    <name evidence="1" type="ORF">NW133_04405</name>
</gene>
<evidence type="ECO:0000313" key="1">
    <source>
        <dbReference type="EMBL" id="MCY1582792.1"/>
    </source>
</evidence>
<dbReference type="Proteomes" id="UP001072952">
    <property type="component" value="Unassembled WGS sequence"/>
</dbReference>
<accession>A0ABT4BLX8</accession>
<protein>
    <recommendedName>
        <fullName evidence="3">Type I toxin-antitoxin system Fst family toxin</fullName>
    </recommendedName>
</protein>
<keyword evidence="2" id="KW-1185">Reference proteome</keyword>
<organism evidence="1 2">
    <name type="scientific">Staphylococcus pettenkoferi</name>
    <dbReference type="NCBI Taxonomy" id="170573"/>
    <lineage>
        <taxon>Bacteria</taxon>
        <taxon>Bacillati</taxon>
        <taxon>Bacillota</taxon>
        <taxon>Bacilli</taxon>
        <taxon>Bacillales</taxon>
        <taxon>Staphylococcaceae</taxon>
        <taxon>Staphylococcus</taxon>
    </lineage>
</organism>
<reference evidence="1" key="2">
    <citation type="submission" date="2022-08" db="EMBL/GenBank/DDBJ databases">
        <authorList>
            <person name="Magnan C."/>
        </authorList>
    </citation>
    <scope>NUCLEOTIDE SEQUENCE</scope>
    <source>
        <strain evidence="1">NSP012P</strain>
    </source>
</reference>
<dbReference type="EMBL" id="JANSLD010000014">
    <property type="protein sequence ID" value="MCY1582792.1"/>
    <property type="molecule type" value="Genomic_DNA"/>
</dbReference>
<sequence>MISSCIVIAFKHWLDKRNKKDDK</sequence>
<dbReference type="RefSeq" id="WP_256277933.1">
    <property type="nucleotide sequence ID" value="NZ_JALCYA010000002.1"/>
</dbReference>
<reference evidence="1" key="1">
    <citation type="journal article" date="2022" name="Int. J. Mol. Sci.">
        <title>Phenotypic and Genotypic Virulence Characterisation of Staphylococcus pettenkoferi Strains Isolated from Human Bloodstream and Diabetic Foot Infections.</title>
        <authorList>
            <person name="Magnan C."/>
            <person name="Ahmad-Mansour N."/>
            <person name="Pouget C."/>
            <person name="Morsli M."/>
            <person name="Huc-Brandt S."/>
            <person name="Pantel A."/>
            <person name="Dunyach-Remy C."/>
            <person name="Sotto A."/>
            <person name="Molle V."/>
            <person name="Lavigne J.-P."/>
        </authorList>
    </citation>
    <scope>NUCLEOTIDE SEQUENCE</scope>
    <source>
        <strain evidence="1">NSP012P</strain>
    </source>
</reference>
<evidence type="ECO:0000313" key="2">
    <source>
        <dbReference type="Proteomes" id="UP001072952"/>
    </source>
</evidence>
<evidence type="ECO:0008006" key="3">
    <source>
        <dbReference type="Google" id="ProtNLM"/>
    </source>
</evidence>
<comment type="caution">
    <text evidence="1">The sequence shown here is derived from an EMBL/GenBank/DDBJ whole genome shotgun (WGS) entry which is preliminary data.</text>
</comment>
<proteinExistence type="predicted"/>